<dbReference type="Gene3D" id="1.20.58.390">
    <property type="entry name" value="Neurotransmitter-gated ion-channel transmembrane domain"/>
    <property type="match status" value="1"/>
</dbReference>
<dbReference type="Pfam" id="PF02931">
    <property type="entry name" value="Neur_chan_LBD"/>
    <property type="match status" value="1"/>
</dbReference>
<evidence type="ECO:0000259" key="4">
    <source>
        <dbReference type="PROSITE" id="PS51670"/>
    </source>
</evidence>
<evidence type="ECO:0000256" key="3">
    <source>
        <dbReference type="SAM" id="SignalP"/>
    </source>
</evidence>
<dbReference type="SMART" id="SM00254">
    <property type="entry name" value="ShKT"/>
    <property type="match status" value="1"/>
</dbReference>
<proteinExistence type="predicted"/>
<name>A0A914Z1J9_9BILA</name>
<feature type="transmembrane region" description="Helical" evidence="2">
    <location>
        <begin position="309"/>
        <end position="328"/>
    </location>
</feature>
<dbReference type="GO" id="GO:0016020">
    <property type="term" value="C:membrane"/>
    <property type="evidence" value="ECO:0007669"/>
    <property type="project" value="InterPro"/>
</dbReference>
<feature type="transmembrane region" description="Helical" evidence="2">
    <location>
        <begin position="417"/>
        <end position="438"/>
    </location>
</feature>
<feature type="domain" description="ShKT" evidence="4">
    <location>
        <begin position="28"/>
        <end position="62"/>
    </location>
</feature>
<dbReference type="PANTHER" id="PTHR18945">
    <property type="entry name" value="NEUROTRANSMITTER GATED ION CHANNEL"/>
    <property type="match status" value="1"/>
</dbReference>
<feature type="transmembrane region" description="Helical" evidence="2">
    <location>
        <begin position="340"/>
        <end position="361"/>
    </location>
</feature>
<feature type="signal peptide" evidence="3">
    <location>
        <begin position="1"/>
        <end position="22"/>
    </location>
</feature>
<keyword evidence="3" id="KW-0732">Signal</keyword>
<dbReference type="InterPro" id="IPR038050">
    <property type="entry name" value="Neuro_actylchol_rec"/>
</dbReference>
<dbReference type="GO" id="GO:0004888">
    <property type="term" value="F:transmembrane signaling receptor activity"/>
    <property type="evidence" value="ECO:0007669"/>
    <property type="project" value="InterPro"/>
</dbReference>
<reference evidence="6" key="1">
    <citation type="submission" date="2022-11" db="UniProtKB">
        <authorList>
            <consortium name="WormBaseParasite"/>
        </authorList>
    </citation>
    <scope>IDENTIFICATION</scope>
</reference>
<dbReference type="InterPro" id="IPR006201">
    <property type="entry name" value="Neur_channel"/>
</dbReference>
<feature type="chain" id="PRO_5037525039" evidence="3">
    <location>
        <begin position="23"/>
        <end position="439"/>
    </location>
</feature>
<evidence type="ECO:0000313" key="6">
    <source>
        <dbReference type="WBParaSite" id="PSU_v2.g5766.t1"/>
    </source>
</evidence>
<comment type="caution">
    <text evidence="1">Lacks conserved residue(s) required for the propagation of feature annotation.</text>
</comment>
<dbReference type="Gene3D" id="2.70.170.10">
    <property type="entry name" value="Neurotransmitter-gated ion-channel ligand-binding domain"/>
    <property type="match status" value="1"/>
</dbReference>
<keyword evidence="2" id="KW-1133">Transmembrane helix</keyword>
<dbReference type="InterPro" id="IPR006202">
    <property type="entry name" value="Neur_chan_lig-bd"/>
</dbReference>
<evidence type="ECO:0000256" key="1">
    <source>
        <dbReference type="PROSITE-ProRule" id="PRU01005"/>
    </source>
</evidence>
<dbReference type="PROSITE" id="PS51670">
    <property type="entry name" value="SHKT"/>
    <property type="match status" value="1"/>
</dbReference>
<dbReference type="WBParaSite" id="PSU_v2.g5766.t1">
    <property type="protein sequence ID" value="PSU_v2.g5766.t1"/>
    <property type="gene ID" value="PSU_v2.g5766"/>
</dbReference>
<accession>A0A914Z1J9</accession>
<dbReference type="AlphaFoldDB" id="A0A914Z1J9"/>
<dbReference type="GO" id="GO:0005230">
    <property type="term" value="F:extracellular ligand-gated monoatomic ion channel activity"/>
    <property type="evidence" value="ECO:0007669"/>
    <property type="project" value="InterPro"/>
</dbReference>
<keyword evidence="1" id="KW-1015">Disulfide bond</keyword>
<dbReference type="SUPFAM" id="SSF63712">
    <property type="entry name" value="Nicotinic receptor ligand binding domain-like"/>
    <property type="match status" value="1"/>
</dbReference>
<dbReference type="Pfam" id="PF01549">
    <property type="entry name" value="ShK"/>
    <property type="match status" value="1"/>
</dbReference>
<feature type="disulfide bond" evidence="1">
    <location>
        <begin position="28"/>
        <end position="62"/>
    </location>
</feature>
<keyword evidence="2" id="KW-0472">Membrane</keyword>
<feature type="transmembrane region" description="Helical" evidence="2">
    <location>
        <begin position="278"/>
        <end position="302"/>
    </location>
</feature>
<dbReference type="Proteomes" id="UP000887577">
    <property type="component" value="Unplaced"/>
</dbReference>
<sequence length="439" mass="49614">MSWSSTTAILILLKFLAVVVNGDESSSCVDSDPKCSLWASQGECQTNAVWMMANCRRSCQSCQGGDRAWKLRTHIASSYDNSTSNATKMVSIESVRITHVDIDEMKQLVRVFGRMVMSWNDSKIAWDKDQWGISWLNFYWIQVWTPQIIQINAANPLAGTVSGKVLAANYTGQVYMWTDFSFIAPYNFEYEDYPNDYQKICYKFDDKRYFTVRFKVSPQVKNRQHEAISEAHVSGWNIVDLDVTDSKYVVQVLGNWKQNPFDVQTNNCELCLGIRRNAAYYVTEMLLPALVNTLLTLSAVVFQLSTMQPLLLAFSIVSQVLSLILINTRLPDFSSSTPTILKFTGFNLFTTALLFVLSLILRKMANSTSTLPPPHFVTTALNFVDHFLPFSSGAAEVKNPDEEAAERGPYAHVALTFNNLLFAFCFLVYIIAIAFSFLL</sequence>
<evidence type="ECO:0000256" key="2">
    <source>
        <dbReference type="SAM" id="Phobius"/>
    </source>
</evidence>
<keyword evidence="5" id="KW-1185">Reference proteome</keyword>
<dbReference type="InterPro" id="IPR036734">
    <property type="entry name" value="Neur_chan_lig-bd_sf"/>
</dbReference>
<keyword evidence="2" id="KW-0812">Transmembrane</keyword>
<organism evidence="5 6">
    <name type="scientific">Panagrolaimus superbus</name>
    <dbReference type="NCBI Taxonomy" id="310955"/>
    <lineage>
        <taxon>Eukaryota</taxon>
        <taxon>Metazoa</taxon>
        <taxon>Ecdysozoa</taxon>
        <taxon>Nematoda</taxon>
        <taxon>Chromadorea</taxon>
        <taxon>Rhabditida</taxon>
        <taxon>Tylenchina</taxon>
        <taxon>Panagrolaimomorpha</taxon>
        <taxon>Panagrolaimoidea</taxon>
        <taxon>Panagrolaimidae</taxon>
        <taxon>Panagrolaimus</taxon>
    </lineage>
</organism>
<evidence type="ECO:0000313" key="5">
    <source>
        <dbReference type="Proteomes" id="UP000887577"/>
    </source>
</evidence>
<dbReference type="InterPro" id="IPR003582">
    <property type="entry name" value="ShKT_dom"/>
</dbReference>
<protein>
    <submittedName>
        <fullName evidence="6">ShKT domain-containing protein</fullName>
    </submittedName>
</protein>